<name>A0A1X7TMI6_AMPQE</name>
<dbReference type="EnsemblMetazoa" id="Aqu2.1.15867_001">
    <property type="protein sequence ID" value="Aqu2.1.15867_001"/>
    <property type="gene ID" value="Aqu2.1.15867"/>
</dbReference>
<evidence type="ECO:0000313" key="1">
    <source>
        <dbReference type="EnsemblMetazoa" id="Aqu2.1.15867_001"/>
    </source>
</evidence>
<reference evidence="1" key="1">
    <citation type="submission" date="2017-05" db="UniProtKB">
        <authorList>
            <consortium name="EnsemblMetazoa"/>
        </authorList>
    </citation>
    <scope>IDENTIFICATION</scope>
</reference>
<organism evidence="1">
    <name type="scientific">Amphimedon queenslandica</name>
    <name type="common">Sponge</name>
    <dbReference type="NCBI Taxonomy" id="400682"/>
    <lineage>
        <taxon>Eukaryota</taxon>
        <taxon>Metazoa</taxon>
        <taxon>Porifera</taxon>
        <taxon>Demospongiae</taxon>
        <taxon>Heteroscleromorpha</taxon>
        <taxon>Haplosclerida</taxon>
        <taxon>Niphatidae</taxon>
        <taxon>Amphimedon</taxon>
    </lineage>
</organism>
<accession>A0A1X7TMI6</accession>
<dbReference type="PANTHER" id="PTHR31424">
    <property type="entry name" value="PROTEIN CBG23806"/>
    <property type="match status" value="1"/>
</dbReference>
<dbReference type="AlphaFoldDB" id="A0A1X7TMI6"/>
<protein>
    <submittedName>
        <fullName evidence="1">Uncharacterized protein</fullName>
    </submittedName>
</protein>
<dbReference type="OrthoDB" id="10062908at2759"/>
<dbReference type="InParanoid" id="A0A1X7TMI6"/>
<sequence length="129" mass="14867">MNFTIDISPEQCLGMKADICLPWNKLRLMRRLMKAWSINMSSEKKQREPMKNDLEAVNITAESVPFSFLTRHGYQEIHPAPLSCVTDFAGVVFHLLEEKNRLGQPTWHDEVIPPNKIWIKLGGDKGDYL</sequence>
<proteinExistence type="predicted"/>